<evidence type="ECO:0000256" key="4">
    <source>
        <dbReference type="ARBA" id="ARBA00022801"/>
    </source>
</evidence>
<keyword evidence="5 7" id="KW-1133">Transmembrane helix</keyword>
<evidence type="ECO:0000256" key="1">
    <source>
        <dbReference type="ARBA" id="ARBA00004651"/>
    </source>
</evidence>
<dbReference type="InterPro" id="IPR036938">
    <property type="entry name" value="PAP2/HPO_sf"/>
</dbReference>
<evidence type="ECO:0000256" key="6">
    <source>
        <dbReference type="ARBA" id="ARBA00023136"/>
    </source>
</evidence>
<comment type="subcellular location">
    <subcellularLocation>
        <location evidence="1">Cell membrane</location>
        <topology evidence="1">Multi-pass membrane protein</topology>
    </subcellularLocation>
</comment>
<sequence length="217" mass="22960">MNRHHALSMLVGYLEAHRMGWDSSLFLDVNRLSADTGWAHGFMAGYALWGGLVALTVAWACCGLSARRGADRRPLAGVLLTAVATVAALALNQIINPVVDRPRPFVTLPHVLQLLPHAADGSFPSDHAMIAGAFAGGLLLVHRRWGALAAVLAVFLAFARVYVGVHYPTDVGAGLLIGALVAVVLVVCLTAPLARLLDRLAGTRLRPLITADRPTAT</sequence>
<accession>A0A7R7HXQ8</accession>
<dbReference type="RefSeq" id="WP_203962816.1">
    <property type="nucleotide sequence ID" value="NZ_AP023355.1"/>
</dbReference>
<keyword evidence="2" id="KW-1003">Cell membrane</keyword>
<feature type="transmembrane region" description="Helical" evidence="7">
    <location>
        <begin position="173"/>
        <end position="197"/>
    </location>
</feature>
<dbReference type="EMBL" id="AP023355">
    <property type="protein sequence ID" value="BCJ36442.1"/>
    <property type="molecule type" value="Genomic_DNA"/>
</dbReference>
<reference evidence="9 10" key="1">
    <citation type="submission" date="2020-08" db="EMBL/GenBank/DDBJ databases">
        <title>Whole genome shotgun sequence of Actinocatenispora thailandica NBRC 105041.</title>
        <authorList>
            <person name="Komaki H."/>
            <person name="Tamura T."/>
        </authorList>
    </citation>
    <scope>NUCLEOTIDE SEQUENCE [LARGE SCALE GENOMIC DNA]</scope>
    <source>
        <strain evidence="9 10">NBRC 105041</strain>
    </source>
</reference>
<dbReference type="AlphaFoldDB" id="A0A7R7HXQ8"/>
<dbReference type="PANTHER" id="PTHR14969:SF62">
    <property type="entry name" value="DECAPRENYLPHOSPHORYL-5-PHOSPHORIBOSE PHOSPHATASE RV3807C-RELATED"/>
    <property type="match status" value="1"/>
</dbReference>
<dbReference type="GO" id="GO:0005886">
    <property type="term" value="C:plasma membrane"/>
    <property type="evidence" value="ECO:0007669"/>
    <property type="project" value="UniProtKB-SubCell"/>
</dbReference>
<dbReference type="InterPro" id="IPR000326">
    <property type="entry name" value="PAP2/HPO"/>
</dbReference>
<dbReference type="Gene3D" id="1.20.144.10">
    <property type="entry name" value="Phosphatidic acid phosphatase type 2/haloperoxidase"/>
    <property type="match status" value="1"/>
</dbReference>
<organism evidence="9 10">
    <name type="scientific">Actinocatenispora thailandica</name>
    <dbReference type="NCBI Taxonomy" id="227318"/>
    <lineage>
        <taxon>Bacteria</taxon>
        <taxon>Bacillati</taxon>
        <taxon>Actinomycetota</taxon>
        <taxon>Actinomycetes</taxon>
        <taxon>Micromonosporales</taxon>
        <taxon>Micromonosporaceae</taxon>
        <taxon>Actinocatenispora</taxon>
    </lineage>
</organism>
<evidence type="ECO:0000259" key="8">
    <source>
        <dbReference type="SMART" id="SM00014"/>
    </source>
</evidence>
<feature type="domain" description="Phosphatidic acid phosphatase type 2/haloperoxidase" evidence="8">
    <location>
        <begin position="75"/>
        <end position="186"/>
    </location>
</feature>
<feature type="transmembrane region" description="Helical" evidence="7">
    <location>
        <begin position="74"/>
        <end position="95"/>
    </location>
</feature>
<dbReference type="Pfam" id="PF01569">
    <property type="entry name" value="PAP2"/>
    <property type="match status" value="1"/>
</dbReference>
<protein>
    <submittedName>
        <fullName evidence="9">Phosphatase PAP2 family protein</fullName>
    </submittedName>
</protein>
<keyword evidence="10" id="KW-1185">Reference proteome</keyword>
<dbReference type="SUPFAM" id="SSF48317">
    <property type="entry name" value="Acid phosphatase/Vanadium-dependent haloperoxidase"/>
    <property type="match status" value="1"/>
</dbReference>
<keyword evidence="3 7" id="KW-0812">Transmembrane</keyword>
<name>A0A7R7HXQ8_9ACTN</name>
<feature type="transmembrane region" description="Helical" evidence="7">
    <location>
        <begin position="148"/>
        <end position="167"/>
    </location>
</feature>
<evidence type="ECO:0000256" key="7">
    <source>
        <dbReference type="SAM" id="Phobius"/>
    </source>
</evidence>
<gene>
    <name evidence="9" type="ORF">Athai_39450</name>
</gene>
<evidence type="ECO:0000256" key="2">
    <source>
        <dbReference type="ARBA" id="ARBA00022475"/>
    </source>
</evidence>
<evidence type="ECO:0000313" key="10">
    <source>
        <dbReference type="Proteomes" id="UP000611640"/>
    </source>
</evidence>
<keyword evidence="6 7" id="KW-0472">Membrane</keyword>
<dbReference type="Proteomes" id="UP000611640">
    <property type="component" value="Chromosome"/>
</dbReference>
<evidence type="ECO:0000313" key="9">
    <source>
        <dbReference type="EMBL" id="BCJ36442.1"/>
    </source>
</evidence>
<feature type="transmembrane region" description="Helical" evidence="7">
    <location>
        <begin position="42"/>
        <end position="62"/>
    </location>
</feature>
<dbReference type="KEGG" id="atl:Athai_39450"/>
<dbReference type="GO" id="GO:0016787">
    <property type="term" value="F:hydrolase activity"/>
    <property type="evidence" value="ECO:0007669"/>
    <property type="project" value="UniProtKB-KW"/>
</dbReference>
<proteinExistence type="predicted"/>
<dbReference type="SMART" id="SM00014">
    <property type="entry name" value="acidPPc"/>
    <property type="match status" value="1"/>
</dbReference>
<dbReference type="PANTHER" id="PTHR14969">
    <property type="entry name" value="SPHINGOSINE-1-PHOSPHATE PHOSPHOHYDROLASE"/>
    <property type="match status" value="1"/>
</dbReference>
<keyword evidence="4" id="KW-0378">Hydrolase</keyword>
<evidence type="ECO:0000256" key="5">
    <source>
        <dbReference type="ARBA" id="ARBA00022989"/>
    </source>
</evidence>
<evidence type="ECO:0000256" key="3">
    <source>
        <dbReference type="ARBA" id="ARBA00022692"/>
    </source>
</evidence>